<dbReference type="SUPFAM" id="SSF47923">
    <property type="entry name" value="Ypt/Rab-GAP domain of gyp1p"/>
    <property type="match status" value="2"/>
</dbReference>
<organism evidence="6 7">
    <name type="scientific">Mytilus edulis</name>
    <name type="common">Blue mussel</name>
    <dbReference type="NCBI Taxonomy" id="6550"/>
    <lineage>
        <taxon>Eukaryota</taxon>
        <taxon>Metazoa</taxon>
        <taxon>Spiralia</taxon>
        <taxon>Lophotrochozoa</taxon>
        <taxon>Mollusca</taxon>
        <taxon>Bivalvia</taxon>
        <taxon>Autobranchia</taxon>
        <taxon>Pteriomorphia</taxon>
        <taxon>Mytilida</taxon>
        <taxon>Mytiloidea</taxon>
        <taxon>Mytilidae</taxon>
        <taxon>Mytilinae</taxon>
        <taxon>Mytilus</taxon>
    </lineage>
</organism>
<evidence type="ECO:0000259" key="4">
    <source>
        <dbReference type="PROSITE" id="PS01179"/>
    </source>
</evidence>
<dbReference type="PANTHER" id="PTHR47219">
    <property type="entry name" value="RAB GTPASE-ACTIVATING PROTEIN 1-LIKE"/>
    <property type="match status" value="1"/>
</dbReference>
<dbReference type="Pfam" id="PF00640">
    <property type="entry name" value="PID"/>
    <property type="match status" value="1"/>
</dbReference>
<dbReference type="Gene3D" id="2.30.29.30">
    <property type="entry name" value="Pleckstrin-homology domain (PH domain)/Phosphotyrosine-binding domain (PTB)"/>
    <property type="match status" value="1"/>
</dbReference>
<comment type="caution">
    <text evidence="6">The sequence shown here is derived from an EMBL/GenBank/DDBJ whole genome shotgun (WGS) entry which is preliminary data.</text>
</comment>
<gene>
    <name evidence="6" type="ORF">MEDL_17880</name>
</gene>
<feature type="compositionally biased region" description="Basic and acidic residues" evidence="3">
    <location>
        <begin position="153"/>
        <end position="162"/>
    </location>
</feature>
<dbReference type="PROSITE" id="PS50086">
    <property type="entry name" value="TBC_RABGAP"/>
    <property type="match status" value="1"/>
</dbReference>
<dbReference type="SUPFAM" id="SSF50729">
    <property type="entry name" value="PH domain-like"/>
    <property type="match status" value="1"/>
</dbReference>
<evidence type="ECO:0000313" key="6">
    <source>
        <dbReference type="EMBL" id="CAG2203371.1"/>
    </source>
</evidence>
<keyword evidence="1" id="KW-0343">GTPase activation</keyword>
<dbReference type="InterPro" id="IPR000195">
    <property type="entry name" value="Rab-GAP-TBC_dom"/>
</dbReference>
<evidence type="ECO:0000256" key="3">
    <source>
        <dbReference type="SAM" id="MobiDB-lite"/>
    </source>
</evidence>
<keyword evidence="7" id="KW-1185">Reference proteome</keyword>
<dbReference type="FunFam" id="1.10.8.270:FF:000001">
    <property type="entry name" value="TBC1 domain family member 1"/>
    <property type="match status" value="1"/>
</dbReference>
<dbReference type="PROSITE" id="PS01179">
    <property type="entry name" value="PID"/>
    <property type="match status" value="1"/>
</dbReference>
<feature type="compositionally biased region" description="Low complexity" evidence="3">
    <location>
        <begin position="168"/>
        <end position="187"/>
    </location>
</feature>
<feature type="domain" description="Rab-GAP TBC" evidence="5">
    <location>
        <begin position="953"/>
        <end position="1146"/>
    </location>
</feature>
<dbReference type="InterPro" id="IPR011993">
    <property type="entry name" value="PH-like_dom_sf"/>
</dbReference>
<feature type="compositionally biased region" description="Polar residues" evidence="3">
    <location>
        <begin position="133"/>
        <end position="152"/>
    </location>
</feature>
<evidence type="ECO:0000259" key="5">
    <source>
        <dbReference type="PROSITE" id="PS50086"/>
    </source>
</evidence>
<dbReference type="InterPro" id="IPR006020">
    <property type="entry name" value="PTB/PI_dom"/>
</dbReference>
<reference evidence="6" key="1">
    <citation type="submission" date="2021-03" db="EMBL/GenBank/DDBJ databases">
        <authorList>
            <person name="Bekaert M."/>
        </authorList>
    </citation>
    <scope>NUCLEOTIDE SEQUENCE</scope>
</reference>
<keyword evidence="2" id="KW-0597">Phosphoprotein</keyword>
<dbReference type="Pfam" id="PF11830">
    <property type="entry name" value="DUF3350"/>
    <property type="match status" value="1"/>
</dbReference>
<dbReference type="InterPro" id="IPR050302">
    <property type="entry name" value="Rab_GAP_TBC_domain"/>
</dbReference>
<evidence type="ECO:0000313" key="7">
    <source>
        <dbReference type="Proteomes" id="UP000683360"/>
    </source>
</evidence>
<feature type="domain" description="PID" evidence="4">
    <location>
        <begin position="262"/>
        <end position="350"/>
    </location>
</feature>
<evidence type="ECO:0000256" key="2">
    <source>
        <dbReference type="ARBA" id="ARBA00022553"/>
    </source>
</evidence>
<feature type="region of interest" description="Disordered" evidence="3">
    <location>
        <begin position="124"/>
        <end position="197"/>
    </location>
</feature>
<protein>
    <submittedName>
        <fullName evidence="6">TBC1D1</fullName>
    </submittedName>
</protein>
<dbReference type="Gene3D" id="1.10.8.270">
    <property type="entry name" value="putative rabgap domain of human tbc1 domain family member 14 like domains"/>
    <property type="match status" value="1"/>
</dbReference>
<dbReference type="FunFam" id="1.10.10.2750:FF:000002">
    <property type="entry name" value="TBC1 domain family member 4"/>
    <property type="match status" value="1"/>
</dbReference>
<dbReference type="EMBL" id="CAJPWZ010000917">
    <property type="protein sequence ID" value="CAG2203371.1"/>
    <property type="molecule type" value="Genomic_DNA"/>
</dbReference>
<feature type="compositionally biased region" description="Low complexity" evidence="3">
    <location>
        <begin position="713"/>
        <end position="726"/>
    </location>
</feature>
<proteinExistence type="predicted"/>
<dbReference type="Gene3D" id="1.10.472.80">
    <property type="entry name" value="Ypt/Rab-GAP domain of gyp1p, domain 3"/>
    <property type="match status" value="1"/>
</dbReference>
<name>A0A8S3R966_MYTED</name>
<dbReference type="PANTHER" id="PTHR47219:SF16">
    <property type="entry name" value="GTPASE ACTIVATING PROTEIN"/>
    <property type="match status" value="1"/>
</dbReference>
<dbReference type="Proteomes" id="UP000683360">
    <property type="component" value="Unassembled WGS sequence"/>
</dbReference>
<feature type="compositionally biased region" description="Polar residues" evidence="3">
    <location>
        <begin position="188"/>
        <end position="197"/>
    </location>
</feature>
<dbReference type="InterPro" id="IPR035969">
    <property type="entry name" value="Rab-GAP_TBC_sf"/>
</dbReference>
<dbReference type="SMART" id="SM00164">
    <property type="entry name" value="TBC"/>
    <property type="match status" value="1"/>
</dbReference>
<feature type="region of interest" description="Disordered" evidence="3">
    <location>
        <begin position="713"/>
        <end position="756"/>
    </location>
</feature>
<dbReference type="Pfam" id="PF00566">
    <property type="entry name" value="RabGAP-TBC"/>
    <property type="match status" value="1"/>
</dbReference>
<dbReference type="GO" id="GO:0005096">
    <property type="term" value="F:GTPase activator activity"/>
    <property type="evidence" value="ECO:0007669"/>
    <property type="project" value="UniProtKB-KW"/>
</dbReference>
<dbReference type="OrthoDB" id="295078at2759"/>
<dbReference type="InterPro" id="IPR021785">
    <property type="entry name" value="DUF3350"/>
</dbReference>
<dbReference type="AlphaFoldDB" id="A0A8S3R966"/>
<dbReference type="SMART" id="SM00462">
    <property type="entry name" value="PTB"/>
    <property type="match status" value="1"/>
</dbReference>
<dbReference type="Gene3D" id="1.10.10.2750">
    <property type="match status" value="1"/>
</dbReference>
<sequence length="1210" mass="138705">MVLNMNDDPLSPVKYGCEVTVDIITNNVKDSVQSQTTEDKVEFCELSTGVPELFSCIQEETRRDLFEDLGEQKVSEPAKAFYEIMYIGRAKLKCKKITCAHIDDLYGKLLKKEIDRKKMLEDKFEQRKRHGSGMSTKSLPATLEENVSVTENELQKQCETMKPHNIFSESPASSADELSSLSDQQSSTENVLDNSGHFSLGLPSSISELSDSGELMKEDPIFNKTLTKTDNENSSKDLHVHFNENCVTTEQENPNRTMLFRLGANEVSLISLDKRSIILDKRFKDISSVSQGKDNAEVFGFIARENGNVFVCHVMKCHSFSVTDEIMSVLRSAFQCAYEQTHKQICIMCPLHQLHKLCQELNGLSSHNAYDLLEKRLHNLQEKDVADVHNLVQFENPQSYDEMVEILMIGLRKLCEVKQKEHTHLSDANKSSVKAEFNIIESKGKAALSFDSIKNKCKKSLTTSFESLILRGKKKEEGERTRHRSGTTVSEYSWARSFVSSHNNGERTRHRSGTTVSEYSWARSFVSSHNNGERTRHRSGTTVSEYSWARSFVSSHNNGERTRHRSGTTVSEYSWARSFVSSHNNGERTRHRSGTTVSEYSWARSYVSSHNNGERTRHRSGTTVSEYSWARSYVSSHNNGERTRHRSGTTVSEYSWARSYVSSHNNGERTRHRSGTTVSEYSWARSFVSSHNNGERTRHRSGTTVSEYSWARSFDSSDTSTPDCSPMPSPATMSSQQFHYPSPPGSPTEGRPRSQTVGTLADTGLLSKKFQDITNLVKPKEKELELQDPPKRRNSVNSPMKQMFLLVGNNFSKKPTPIPDDILDESDVNYSPNRRGSFRKTIFNSVVTPARTPRSVKETPKDEEPNVKKTPEEIRALWKKTILQTMLLIRMEKEKQDLKARQHEEFQQKPDLDYEEITPCLKEVTLQWEEMLTEEDRDTRFSPQVVLDCVRKGVPKQLRGEIWYLMVDQHKLHYPSKNDMSPSREYQDLLKDLTEYQHNILIDLGRTFPEHKYFSTQLGPGQLALYNILKAYSLLDRQVGYCQGLSFIAGILLMHMEEPAAFETLRHMMFNLGLRKQFHPSMMPLQIQLYQLTRLIHDNYRDLHDHFEEHEIAPNLYATPWFLTLFASQYPLGFVARVFDLILMQGAEVILKVGLLLLGNHKELILQCNSFESIVEFIKTTLPELGIIQMERIIIQVFELDISKQLQAYE</sequence>
<accession>A0A8S3R966</accession>
<evidence type="ECO:0000256" key="1">
    <source>
        <dbReference type="ARBA" id="ARBA00022468"/>
    </source>
</evidence>